<dbReference type="Proteomes" id="UP000186156">
    <property type="component" value="Unassembled WGS sequence"/>
</dbReference>
<sequence length="148" mass="17557">MKTTAWIRIFQFQTLVVAFILAVFFLLQGQGSIEERMERHWWMSLLVMCLGMAAMYMKLRGWKRIYGYQGVGVAIILAIYLLFQGEGSVGQRIEHNWWISFLVALYGILQRRPTRYMTYKWIGAMNREMNLEGEVEDKKERNEKRPHA</sequence>
<evidence type="ECO:0000313" key="3">
    <source>
        <dbReference type="Proteomes" id="UP000186156"/>
    </source>
</evidence>
<dbReference type="RefSeq" id="WP_076346489.1">
    <property type="nucleotide sequence ID" value="NZ_FTOO01000005.1"/>
</dbReference>
<keyword evidence="3" id="KW-1185">Reference proteome</keyword>
<proteinExistence type="predicted"/>
<dbReference type="EMBL" id="FTOO01000005">
    <property type="protein sequence ID" value="SIS83152.1"/>
    <property type="molecule type" value="Genomic_DNA"/>
</dbReference>
<keyword evidence="1" id="KW-0812">Transmembrane</keyword>
<name>A0A1N7MAT2_9BACL</name>
<dbReference type="AlphaFoldDB" id="A0A1N7MAT2"/>
<feature type="transmembrane region" description="Helical" evidence="1">
    <location>
        <begin position="41"/>
        <end position="59"/>
    </location>
</feature>
<accession>A0A1N7MAT2</accession>
<feature type="transmembrane region" description="Helical" evidence="1">
    <location>
        <begin position="66"/>
        <end position="83"/>
    </location>
</feature>
<organism evidence="2 3">
    <name type="scientific">Alicyclobacillus vulcanalis</name>
    <dbReference type="NCBI Taxonomy" id="252246"/>
    <lineage>
        <taxon>Bacteria</taxon>
        <taxon>Bacillati</taxon>
        <taxon>Bacillota</taxon>
        <taxon>Bacilli</taxon>
        <taxon>Bacillales</taxon>
        <taxon>Alicyclobacillaceae</taxon>
        <taxon>Alicyclobacillus</taxon>
    </lineage>
</organism>
<gene>
    <name evidence="2" type="ORF">SAMN05421799_10511</name>
</gene>
<reference evidence="3" key="1">
    <citation type="submission" date="2017-01" db="EMBL/GenBank/DDBJ databases">
        <authorList>
            <person name="Varghese N."/>
            <person name="Submissions S."/>
        </authorList>
    </citation>
    <scope>NUCLEOTIDE SEQUENCE [LARGE SCALE GENOMIC DNA]</scope>
    <source>
        <strain evidence="3">DSM 16176</strain>
    </source>
</reference>
<evidence type="ECO:0000313" key="2">
    <source>
        <dbReference type="EMBL" id="SIS83152.1"/>
    </source>
</evidence>
<feature type="transmembrane region" description="Helical" evidence="1">
    <location>
        <begin position="95"/>
        <end position="111"/>
    </location>
</feature>
<keyword evidence="1" id="KW-0472">Membrane</keyword>
<evidence type="ECO:0000256" key="1">
    <source>
        <dbReference type="SAM" id="Phobius"/>
    </source>
</evidence>
<protein>
    <submittedName>
        <fullName evidence="2">Uncharacterized protein</fullName>
    </submittedName>
</protein>
<keyword evidence="1" id="KW-1133">Transmembrane helix</keyword>